<dbReference type="Proteomes" id="UP001054945">
    <property type="component" value="Unassembled WGS sequence"/>
</dbReference>
<gene>
    <name evidence="1" type="ORF">CEXT_797831</name>
</gene>
<keyword evidence="2" id="KW-1185">Reference proteome</keyword>
<name>A0AAV4PRW5_CAEEX</name>
<comment type="caution">
    <text evidence="1">The sequence shown here is derived from an EMBL/GenBank/DDBJ whole genome shotgun (WGS) entry which is preliminary data.</text>
</comment>
<sequence>MRQECLNALPAGESSVFHSLIAMGKGELTSRAIPTGHESYAFDISAAMRRLMQLQEAMRHLQLEVLLIPSLRIPPALCFVFPYFPLRLCIPFLRILSLSVLNCQNKNVNYVNIL</sequence>
<dbReference type="AlphaFoldDB" id="A0AAV4PRW5"/>
<dbReference type="EMBL" id="BPLR01005150">
    <property type="protein sequence ID" value="GIY00163.1"/>
    <property type="molecule type" value="Genomic_DNA"/>
</dbReference>
<accession>A0AAV4PRW5</accession>
<evidence type="ECO:0000313" key="2">
    <source>
        <dbReference type="Proteomes" id="UP001054945"/>
    </source>
</evidence>
<protein>
    <submittedName>
        <fullName evidence="1">Uncharacterized protein</fullName>
    </submittedName>
</protein>
<organism evidence="1 2">
    <name type="scientific">Caerostris extrusa</name>
    <name type="common">Bark spider</name>
    <name type="synonym">Caerostris bankana</name>
    <dbReference type="NCBI Taxonomy" id="172846"/>
    <lineage>
        <taxon>Eukaryota</taxon>
        <taxon>Metazoa</taxon>
        <taxon>Ecdysozoa</taxon>
        <taxon>Arthropoda</taxon>
        <taxon>Chelicerata</taxon>
        <taxon>Arachnida</taxon>
        <taxon>Araneae</taxon>
        <taxon>Araneomorphae</taxon>
        <taxon>Entelegynae</taxon>
        <taxon>Araneoidea</taxon>
        <taxon>Araneidae</taxon>
        <taxon>Caerostris</taxon>
    </lineage>
</organism>
<evidence type="ECO:0000313" key="1">
    <source>
        <dbReference type="EMBL" id="GIY00163.1"/>
    </source>
</evidence>
<reference evidence="1 2" key="1">
    <citation type="submission" date="2021-06" db="EMBL/GenBank/DDBJ databases">
        <title>Caerostris extrusa draft genome.</title>
        <authorList>
            <person name="Kono N."/>
            <person name="Arakawa K."/>
        </authorList>
    </citation>
    <scope>NUCLEOTIDE SEQUENCE [LARGE SCALE GENOMIC DNA]</scope>
</reference>
<proteinExistence type="predicted"/>